<proteinExistence type="predicted"/>
<dbReference type="Proteomes" id="UP000323994">
    <property type="component" value="Unassembled WGS sequence"/>
</dbReference>
<dbReference type="RefSeq" id="WP_139011502.1">
    <property type="nucleotide sequence ID" value="NZ_VBSN01000027.1"/>
</dbReference>
<comment type="caution">
    <text evidence="2">The sequence shown here is derived from an EMBL/GenBank/DDBJ whole genome shotgun (WGS) entry which is preliminary data.</text>
</comment>
<gene>
    <name evidence="2" type="ORF">FEM33_07840</name>
</gene>
<organism evidence="2 3">
    <name type="scientific">Dyadobacter flavalbus</name>
    <dbReference type="NCBI Taxonomy" id="2579942"/>
    <lineage>
        <taxon>Bacteria</taxon>
        <taxon>Pseudomonadati</taxon>
        <taxon>Bacteroidota</taxon>
        <taxon>Cytophagia</taxon>
        <taxon>Cytophagales</taxon>
        <taxon>Spirosomataceae</taxon>
        <taxon>Dyadobacter</taxon>
    </lineage>
</organism>
<feature type="domain" description="TPM" evidence="1">
    <location>
        <begin position="7"/>
        <end position="120"/>
    </location>
</feature>
<evidence type="ECO:0000259" key="1">
    <source>
        <dbReference type="Pfam" id="PF04536"/>
    </source>
</evidence>
<dbReference type="OrthoDB" id="9786161at2"/>
<dbReference type="AlphaFoldDB" id="A0A5M8QZL1"/>
<evidence type="ECO:0000313" key="3">
    <source>
        <dbReference type="Proteomes" id="UP000323994"/>
    </source>
</evidence>
<name>A0A5M8QZL1_9BACT</name>
<dbReference type="Pfam" id="PF04536">
    <property type="entry name" value="TPM_phosphatase"/>
    <property type="match status" value="1"/>
</dbReference>
<protein>
    <submittedName>
        <fullName evidence="2">TPM domain-containing protein</fullName>
    </submittedName>
</protein>
<reference evidence="2 3" key="1">
    <citation type="submission" date="2019-05" db="EMBL/GenBank/DDBJ databases">
        <authorList>
            <person name="Qu J.-H."/>
        </authorList>
    </citation>
    <scope>NUCLEOTIDE SEQUENCE [LARGE SCALE GENOMIC DNA]</scope>
    <source>
        <strain evidence="2 3">NS28</strain>
    </source>
</reference>
<dbReference type="EMBL" id="VBSN01000027">
    <property type="protein sequence ID" value="KAA6440490.1"/>
    <property type="molecule type" value="Genomic_DNA"/>
</dbReference>
<accession>A0A5M8QZL1</accession>
<keyword evidence="3" id="KW-1185">Reference proteome</keyword>
<dbReference type="PANTHER" id="PTHR30373">
    <property type="entry name" value="UPF0603 PROTEIN YGCG"/>
    <property type="match status" value="1"/>
</dbReference>
<dbReference type="PANTHER" id="PTHR30373:SF8">
    <property type="entry name" value="BLL7265 PROTEIN"/>
    <property type="match status" value="1"/>
</dbReference>
<dbReference type="Gene3D" id="3.10.310.50">
    <property type="match status" value="1"/>
</dbReference>
<dbReference type="InterPro" id="IPR007621">
    <property type="entry name" value="TPM_dom"/>
</dbReference>
<sequence>MATESLFLTETEQQRIIEAIREAEKQTSGEIRLHIEKKCQTTDVMERAKQVFLLLKLDQTSERNGVLFYLAYEDRKFAVLGDKGINEKVPAGFWDSTKELLRQHFSRGLFLDGLCLGIEEAGLQLKKHFPYSTNDINELPDDISFG</sequence>
<evidence type="ECO:0000313" key="2">
    <source>
        <dbReference type="EMBL" id="KAA6440490.1"/>
    </source>
</evidence>